<organism evidence="1 2">
    <name type="scientific">Leucogyrophana mollusca</name>
    <dbReference type="NCBI Taxonomy" id="85980"/>
    <lineage>
        <taxon>Eukaryota</taxon>
        <taxon>Fungi</taxon>
        <taxon>Dikarya</taxon>
        <taxon>Basidiomycota</taxon>
        <taxon>Agaricomycotina</taxon>
        <taxon>Agaricomycetes</taxon>
        <taxon>Agaricomycetidae</taxon>
        <taxon>Boletales</taxon>
        <taxon>Boletales incertae sedis</taxon>
        <taxon>Leucogyrophana</taxon>
    </lineage>
</organism>
<accession>A0ACB8BC92</accession>
<keyword evidence="2" id="KW-1185">Reference proteome</keyword>
<proteinExistence type="predicted"/>
<protein>
    <submittedName>
        <fullName evidence="1">Uncharacterized protein</fullName>
    </submittedName>
</protein>
<gene>
    <name evidence="1" type="ORF">BV22DRAFT_1015792</name>
</gene>
<reference evidence="1" key="1">
    <citation type="journal article" date="2021" name="New Phytol.">
        <title>Evolutionary innovations through gain and loss of genes in the ectomycorrhizal Boletales.</title>
        <authorList>
            <person name="Wu G."/>
            <person name="Miyauchi S."/>
            <person name="Morin E."/>
            <person name="Kuo A."/>
            <person name="Drula E."/>
            <person name="Varga T."/>
            <person name="Kohler A."/>
            <person name="Feng B."/>
            <person name="Cao Y."/>
            <person name="Lipzen A."/>
            <person name="Daum C."/>
            <person name="Hundley H."/>
            <person name="Pangilinan J."/>
            <person name="Johnson J."/>
            <person name="Barry K."/>
            <person name="LaButti K."/>
            <person name="Ng V."/>
            <person name="Ahrendt S."/>
            <person name="Min B."/>
            <person name="Choi I.G."/>
            <person name="Park H."/>
            <person name="Plett J.M."/>
            <person name="Magnuson J."/>
            <person name="Spatafora J.W."/>
            <person name="Nagy L.G."/>
            <person name="Henrissat B."/>
            <person name="Grigoriev I.V."/>
            <person name="Yang Z.L."/>
            <person name="Xu J."/>
            <person name="Martin F.M."/>
        </authorList>
    </citation>
    <scope>NUCLEOTIDE SEQUENCE</scope>
    <source>
        <strain evidence="1">KUC20120723A-06</strain>
    </source>
</reference>
<dbReference type="Proteomes" id="UP000790709">
    <property type="component" value="Unassembled WGS sequence"/>
</dbReference>
<name>A0ACB8BC92_9AGAM</name>
<comment type="caution">
    <text evidence="1">The sequence shown here is derived from an EMBL/GenBank/DDBJ whole genome shotgun (WGS) entry which is preliminary data.</text>
</comment>
<dbReference type="EMBL" id="MU266458">
    <property type="protein sequence ID" value="KAH7923249.1"/>
    <property type="molecule type" value="Genomic_DNA"/>
</dbReference>
<evidence type="ECO:0000313" key="2">
    <source>
        <dbReference type="Proteomes" id="UP000790709"/>
    </source>
</evidence>
<evidence type="ECO:0000313" key="1">
    <source>
        <dbReference type="EMBL" id="KAH7923249.1"/>
    </source>
</evidence>
<sequence>MPLREVEFPSDPESLKHAKEKYIVFYSSRVDGKMWCPDCVAVEEPVQRIFGDENGPSAVIVYVGQKAEYGSKNPFREEPWKIVSIPTIIRLKDVRFFHR</sequence>